<name>I1X558_9BACT</name>
<dbReference type="InterPro" id="IPR039418">
    <property type="entry name" value="LexA-like"/>
</dbReference>
<dbReference type="EMBL" id="JQ256787">
    <property type="protein sequence ID" value="AFI78633.1"/>
    <property type="molecule type" value="Genomic_DNA"/>
</dbReference>
<sequence length="103" mass="11574">MQEQGCGREPFALRVIGSSMSPEFKDGCIIVVDPEGLMNDGSYVLARHGEEYVFRQLVFGDGCYRLKALEEGHEEIMLPDLSAIEGVIIQQAGRRRADRKHYS</sequence>
<gene>
    <name evidence="2" type="ORF">ws034A6_0002</name>
</gene>
<organism evidence="2">
    <name type="scientific">uncultured bacterium ws034A6</name>
    <dbReference type="NCBI Taxonomy" id="1131824"/>
    <lineage>
        <taxon>Bacteria</taxon>
        <taxon>environmental samples</taxon>
    </lineage>
</organism>
<evidence type="ECO:0000313" key="2">
    <source>
        <dbReference type="EMBL" id="AFI78633.1"/>
    </source>
</evidence>
<proteinExistence type="predicted"/>
<dbReference type="AlphaFoldDB" id="I1X558"/>
<dbReference type="Gene3D" id="2.10.109.10">
    <property type="entry name" value="Umud Fragment, subunit A"/>
    <property type="match status" value="1"/>
</dbReference>
<reference evidence="2" key="1">
    <citation type="journal article" date="2012" name="ISME J.">
        <title>Roseobacter clade bacteria are abundant in coastal sediments and encode a novel combination of sulfur oxidation genes.</title>
        <authorList>
            <person name="Lenk S."/>
            <person name="Moraru C."/>
            <person name="Hahnke S."/>
            <person name="Arnds J."/>
            <person name="Richter M."/>
            <person name="Kube M."/>
            <person name="Reinhardt R."/>
            <person name="Brinkhoff T."/>
            <person name="Harder J."/>
            <person name="Amann R."/>
            <person name="Mussmann M."/>
        </authorList>
    </citation>
    <scope>NUCLEOTIDE SEQUENCE</scope>
</reference>
<dbReference type="Pfam" id="PF00717">
    <property type="entry name" value="Peptidase_S24"/>
    <property type="match status" value="1"/>
</dbReference>
<feature type="domain" description="Peptidase S24/S26A/S26B/S26C" evidence="1">
    <location>
        <begin position="8"/>
        <end position="87"/>
    </location>
</feature>
<dbReference type="InterPro" id="IPR036286">
    <property type="entry name" value="LexA/Signal_pep-like_sf"/>
</dbReference>
<accession>I1X558</accession>
<dbReference type="SUPFAM" id="SSF51306">
    <property type="entry name" value="LexA/Signal peptidase"/>
    <property type="match status" value="1"/>
</dbReference>
<evidence type="ECO:0000259" key="1">
    <source>
        <dbReference type="Pfam" id="PF00717"/>
    </source>
</evidence>
<dbReference type="InterPro" id="IPR015927">
    <property type="entry name" value="Peptidase_S24_S26A/B/C"/>
</dbReference>
<dbReference type="CDD" id="cd06529">
    <property type="entry name" value="S24_LexA-like"/>
    <property type="match status" value="1"/>
</dbReference>
<protein>
    <submittedName>
        <fullName evidence="2">Peptidase S24-like protein</fullName>
    </submittedName>
</protein>